<dbReference type="GO" id="GO:0003676">
    <property type="term" value="F:nucleic acid binding"/>
    <property type="evidence" value="ECO:0007669"/>
    <property type="project" value="InterPro"/>
</dbReference>
<dbReference type="InterPro" id="IPR036390">
    <property type="entry name" value="WH_DNA-bd_sf"/>
</dbReference>
<dbReference type="SUPFAM" id="SSF52540">
    <property type="entry name" value="P-loop containing nucleoside triphosphate hydrolases"/>
    <property type="match status" value="4"/>
</dbReference>
<dbReference type="InParanoid" id="A0A0D1C383"/>
<dbReference type="SUPFAM" id="SSF81296">
    <property type="entry name" value="E set domains"/>
    <property type="match status" value="1"/>
</dbReference>
<dbReference type="FunFam" id="3.40.50.300:FF:000102">
    <property type="entry name" value="RNA helicase, activating signal cointegrator 1"/>
    <property type="match status" value="1"/>
</dbReference>
<dbReference type="FunFam" id="3.40.50.300:FF:000368">
    <property type="entry name" value="U5 small nuclear ribonucleoprotein 200 kDa helicase"/>
    <property type="match status" value="1"/>
</dbReference>
<dbReference type="EMBL" id="CM003149">
    <property type="protein sequence ID" value="KIS68157.1"/>
    <property type="molecule type" value="Genomic_DNA"/>
</dbReference>
<dbReference type="CDD" id="cd18019">
    <property type="entry name" value="DEXHc_Brr2_1"/>
    <property type="match status" value="1"/>
</dbReference>
<comment type="subcellular location">
    <subcellularLocation>
        <location evidence="1">Nucleus</location>
    </subcellularLocation>
</comment>
<dbReference type="GO" id="GO:0005681">
    <property type="term" value="C:spliceosomal complex"/>
    <property type="evidence" value="ECO:0000318"/>
    <property type="project" value="GO_Central"/>
</dbReference>
<evidence type="ECO:0000313" key="14">
    <source>
        <dbReference type="Proteomes" id="UP000000561"/>
    </source>
</evidence>
<dbReference type="FunCoup" id="A0A0D1C383">
    <property type="interactions" value="862"/>
</dbReference>
<dbReference type="FunFam" id="3.40.50.300:FF:000062">
    <property type="entry name" value="U5 small nuclear ribonucleoprotein helicase"/>
    <property type="match status" value="1"/>
</dbReference>
<feature type="compositionally biased region" description="Basic and acidic residues" evidence="10">
    <location>
        <begin position="248"/>
        <end position="263"/>
    </location>
</feature>
<dbReference type="InterPro" id="IPR011545">
    <property type="entry name" value="DEAD/DEAH_box_helicase_dom"/>
</dbReference>
<dbReference type="RefSeq" id="XP_011390194.1">
    <property type="nucleotide sequence ID" value="XM_011391892.1"/>
</dbReference>
<name>A0A0D1C383_MYCMD</name>
<dbReference type="Gene3D" id="1.10.10.10">
    <property type="entry name" value="Winged helix-like DNA-binding domain superfamily/Winged helix DNA-binding domain"/>
    <property type="match status" value="2"/>
</dbReference>
<dbReference type="VEuPathDB" id="FungiDB:UMAG_03738"/>
<evidence type="ECO:0000256" key="5">
    <source>
        <dbReference type="ARBA" id="ARBA00022801"/>
    </source>
</evidence>
<dbReference type="InterPro" id="IPR057842">
    <property type="entry name" value="WH_MER3"/>
</dbReference>
<feature type="region of interest" description="Disordered" evidence="10">
    <location>
        <begin position="2191"/>
        <end position="2221"/>
    </location>
</feature>
<dbReference type="Pfam" id="PF00270">
    <property type="entry name" value="DEAD"/>
    <property type="match status" value="2"/>
</dbReference>
<dbReference type="Pfam" id="PF02889">
    <property type="entry name" value="Sec63"/>
    <property type="match status" value="2"/>
</dbReference>
<evidence type="ECO:0000313" key="13">
    <source>
        <dbReference type="EMBL" id="KIS68157.1"/>
    </source>
</evidence>
<dbReference type="InterPro" id="IPR014001">
    <property type="entry name" value="Helicase_ATP-bd"/>
</dbReference>
<dbReference type="Gene3D" id="1.10.3380.10">
    <property type="entry name" value="Sec63 N-terminal domain-like domain"/>
    <property type="match status" value="2"/>
</dbReference>
<dbReference type="Proteomes" id="UP000000561">
    <property type="component" value="Chromosome 10"/>
</dbReference>
<dbReference type="CDD" id="cd18795">
    <property type="entry name" value="SF2_C_Ski2"/>
    <property type="match status" value="1"/>
</dbReference>
<dbReference type="Pfam" id="PF21188">
    <property type="entry name" value="BRR2_plug"/>
    <property type="match status" value="1"/>
</dbReference>
<evidence type="ECO:0000256" key="9">
    <source>
        <dbReference type="ARBA" id="ARBA00047984"/>
    </source>
</evidence>
<feature type="domain" description="Helicase C-terminal" evidence="12">
    <location>
        <begin position="732"/>
        <end position="949"/>
    </location>
</feature>
<dbReference type="InterPro" id="IPR004179">
    <property type="entry name" value="Sec63-dom"/>
</dbReference>
<dbReference type="FunFam" id="1.10.3380.10:FF:000001">
    <property type="entry name" value="U5 small nuclear ribonucleoprotein helicase"/>
    <property type="match status" value="1"/>
</dbReference>
<evidence type="ECO:0000256" key="4">
    <source>
        <dbReference type="ARBA" id="ARBA00022741"/>
    </source>
</evidence>
<evidence type="ECO:0000259" key="11">
    <source>
        <dbReference type="PROSITE" id="PS51192"/>
    </source>
</evidence>
<dbReference type="InterPro" id="IPR041094">
    <property type="entry name" value="Brr2_helicase_PWI"/>
</dbReference>
<comment type="catalytic activity">
    <reaction evidence="9">
        <text>ATP + H2O = ADP + phosphate + H(+)</text>
        <dbReference type="Rhea" id="RHEA:13065"/>
        <dbReference type="ChEBI" id="CHEBI:15377"/>
        <dbReference type="ChEBI" id="CHEBI:15378"/>
        <dbReference type="ChEBI" id="CHEBI:30616"/>
        <dbReference type="ChEBI" id="CHEBI:43474"/>
        <dbReference type="ChEBI" id="CHEBI:456216"/>
        <dbReference type="EC" id="3.6.4.13"/>
    </reaction>
</comment>
<feature type="domain" description="Helicase ATP-binding" evidence="11">
    <location>
        <begin position="537"/>
        <end position="721"/>
    </location>
</feature>
<dbReference type="InterPro" id="IPR014756">
    <property type="entry name" value="Ig_E-set"/>
</dbReference>
<dbReference type="Gene3D" id="3.40.50.300">
    <property type="entry name" value="P-loop containing nucleotide triphosphate hydrolases"/>
    <property type="match status" value="4"/>
</dbReference>
<dbReference type="SUPFAM" id="SSF158702">
    <property type="entry name" value="Sec63 N-terminal domain-like"/>
    <property type="match status" value="2"/>
</dbReference>
<keyword evidence="3" id="KW-0677">Repeat</keyword>
<dbReference type="GO" id="GO:0005524">
    <property type="term" value="F:ATP binding"/>
    <property type="evidence" value="ECO:0007669"/>
    <property type="project" value="UniProtKB-KW"/>
</dbReference>
<dbReference type="InterPro" id="IPR027417">
    <property type="entry name" value="P-loop_NTPase"/>
</dbReference>
<evidence type="ECO:0000256" key="6">
    <source>
        <dbReference type="ARBA" id="ARBA00022806"/>
    </source>
</evidence>
<dbReference type="GO" id="GO:0003724">
    <property type="term" value="F:RNA helicase activity"/>
    <property type="evidence" value="ECO:0000318"/>
    <property type="project" value="GO_Central"/>
</dbReference>
<dbReference type="CDD" id="cd18021">
    <property type="entry name" value="DEXHc_Brr2_2"/>
    <property type="match status" value="1"/>
</dbReference>
<sequence length="2221" mass="250332">MPPKKPDLSGYQYSALSSLVIHADRTHRRPDEPSGEAESLAGRINIRDMGTAVKSQGVKNLDKKRKKAQTDDQLSQPLAKRQAASASFSHQNTYTDILQATAELEGLRYNPKTAETRDIYELILGIVHSALGDQAQDVLRSAADTTLEILKDDNLKDLEKKNEIDDILGPLTTESFGQLANLSKKITDYDQTDHDNLTANNDAKLDEIDENAGVAVLFDDEEQQESDHDGVNYVVRDDSDDSDASQDEDPHPRQRQEEVKRQASDAQDDADTDDDEQDALLIGSSNLAANADSKQHDPTHVSPRDIDAFWIQRHISHHYPDAYEASEKADSAFDILSAESDVRDCENSLMELFDYDKFELVQLLTKNRDAVVWCTRLARADDDEKVNVHVAMREKGVAWILKALQGDVANPSGALTNSNPPNPLAPIDLEEAQRKAKRLTSRATIAPGSTAQPRRGVDLEAMAFTQGAHLNTNPKVRLPEGSFKRTKKGYEEIHIPAPPKRTIAQADLVPITTLPQWAQAAFPGATSLNPVQSRCYPVAFGSDEPMLLCAPTGAGKTNVAMLTILNEIGKWRDQASGEIELNAFKIVYVAPMKALVSEQAANFRDRLQSYGIVVNELTGDSQLTKAQIAETQIIVTTPEKWDVISRKSTDTSYTNLVRLVIIDEIHLLHDDRGPVLEAIISRTIRRMQQMNDPVRLVGLSATLPNYQDVATFLRVNPKTGLFYFESNYRPCPLKQEYVGITEKKAIKRLLIMNEITYEKTLDQAGKNQVLIFVHSRKETAKTAKFIRDRAMEQDTLNRFLPPSPASQEVLRSELDNVVDGDLKDVIPYGFGIHHAGMSRLDRELVEALFADGHLQVLVSTATLAWGVNLPAHTVIIKGTQIYNPEKGRWCEITPQDMLQMLGRAGRPQFDTFGEGIIITNHSELQYYLSLLNQQLPIESQLVSKLADNLNAEIVLGTIRNRDEAVAWLGYTYLYVRMLRSPTLYSVTADYAEDDPFLEQKRADIVHTAAALLEKCGLLRYERRTGNFTSNELGRIASHYYITHDSMATYHQQIKPHLGPIDLFRIFALSNEFRHQVVRQDEKLEVAKLLERVPIPVKESADDPIAKVNVLLQSWISQLKLDGYVLAADMVYVTQSAGRILRAIFEICLKRGYARLSRLALDLCKMVESRQWGSMTPLRQFRGIPADLVRRLERKEYPWNRLRDLEPNEIGELIGIPKAGRLVHRLVHQFPRLELQAFFQPLTRSLLHVQLTITPDFQWDEKVHGGAQSFWIMVEDVDAEILHYHDQFLLLRKYAELEHTVTFTIPMTEPIPPNYFISVVSDRWLHSEVRLPISFKNLILPEKFPPHTPLLDLQAQPVSALNDGAAEQLYVESFSHFNKVQTQTFHALYGSDDTAFVGAPTGSGKTVCAELALLRLWKDEEAGRAVCVVPYDSMVAPRVAVWKAKFGSYQDGKEVVGLTGETSADLRLLEMADVVVCTPEHWDVLSRRWRQRKNVQNVALYVFDDIHMIGDLRVGPTYEIVASRARFVAAQTQNSTRIIALSVPLANARDLGDWLGAPSGSVFNFAPSARQVPMEVHIKTFNVAHFPSMMIAMAKPAYLAIIEHAEDQPVIAFVPSRKQAKLTADDLLAYVVADSDRADGESEDGESRFLNIEMDDLEPHLQRVQDGDLRELLANGIAYYHEGLTRNDRRIVERLFSADAIRVVVASKETAWNIPLSAHLVLIMSLQTYEGREHRYVDYPLPDVLQMVGRCTVPNSHGSSRLVLLCQATRKDYFKKFLAEGLPIESRLTSYAQDFFNAEIVARTIDDKQAAVDILTWTLLYRRLQQNPQAYNCQGKSMQHIGEFLSELVENTLADLENSKCISIEDEMDVSPLNLGMIASYYNVSYVTIDVFNMSLKERTKMRGLLEIVSSSAEFEDLPIRQHEDVVLQRIYDRLPLKLDRLDLLSPYHKVFILIQAHFGRMTLPVDLEADQRWVLTKILNLLSACVDVMSSNAFLNAIVAMELSQMVVQACWEKDSVLRQVPGFTADVVQRCRARGVEDVYSLSDLLADLSEAERDDLLRMDKKQVAAVAQFVNNFPYIELSYTITTPLEQRIASEPISIAIQLETDTETDTDHEQALVARSSFYASRKLVQWWIVIGDPGTRTLLAIKKVTIRKTLELSLEVSLTQGRHERLKIWLVCDSYMGADREVNVDPVDVAEGVESEDQDDDDDDDDSDDEQEHH</sequence>
<dbReference type="OrthoDB" id="5575at2759"/>
<dbReference type="InterPro" id="IPR035892">
    <property type="entry name" value="C2_domain_sf"/>
</dbReference>
<dbReference type="SMART" id="SM00487">
    <property type="entry name" value="DEXDc"/>
    <property type="match status" value="2"/>
</dbReference>
<dbReference type="FunFam" id="1.10.150.20:FF:000004">
    <property type="entry name" value="U5 small nuclear ribonucleoprotein helicase"/>
    <property type="match status" value="1"/>
</dbReference>
<dbReference type="Gene3D" id="1.10.150.20">
    <property type="entry name" value="5' to 3' exonuclease, C-terminal subdomain"/>
    <property type="match status" value="2"/>
</dbReference>
<dbReference type="GO" id="GO:0000388">
    <property type="term" value="P:spliceosome conformational change to release U4 (or U4atac) and U1 (or U11)"/>
    <property type="evidence" value="ECO:0000318"/>
    <property type="project" value="GO_Central"/>
</dbReference>
<dbReference type="InterPro" id="IPR050474">
    <property type="entry name" value="Hel308_SKI2-like"/>
</dbReference>
<dbReference type="EC" id="3.6.4.13" evidence="2"/>
<dbReference type="FunFam" id="1.10.3380.10:FF:000002">
    <property type="entry name" value="Activating signal cointegrator 1 complex subunit 3"/>
    <property type="match status" value="1"/>
</dbReference>
<evidence type="ECO:0000256" key="8">
    <source>
        <dbReference type="ARBA" id="ARBA00023242"/>
    </source>
</evidence>
<evidence type="ECO:0000256" key="3">
    <source>
        <dbReference type="ARBA" id="ARBA00022737"/>
    </source>
</evidence>
<keyword evidence="7" id="KW-0067">ATP-binding</keyword>
<feature type="domain" description="Helicase ATP-binding" evidence="11">
    <location>
        <begin position="1385"/>
        <end position="1562"/>
    </location>
</feature>
<dbReference type="Pfam" id="PF23445">
    <property type="entry name" value="WHD_SNRNP200"/>
    <property type="match status" value="2"/>
</dbReference>
<organism evidence="13 14">
    <name type="scientific">Mycosarcoma maydis</name>
    <name type="common">Corn smut fungus</name>
    <name type="synonym">Ustilago maydis</name>
    <dbReference type="NCBI Taxonomy" id="5270"/>
    <lineage>
        <taxon>Eukaryota</taxon>
        <taxon>Fungi</taxon>
        <taxon>Dikarya</taxon>
        <taxon>Basidiomycota</taxon>
        <taxon>Ustilaginomycotina</taxon>
        <taxon>Ustilaginomycetes</taxon>
        <taxon>Ustilaginales</taxon>
        <taxon>Ustilaginaceae</taxon>
        <taxon>Mycosarcoma</taxon>
    </lineage>
</organism>
<dbReference type="FunFam" id="1.10.150.20:FF:000013">
    <property type="entry name" value="U5 small nuclear ribonucleoprotein kDa helicase"/>
    <property type="match status" value="1"/>
</dbReference>
<accession>A0A0D1C383</accession>
<keyword evidence="4" id="KW-0547">Nucleotide-binding</keyword>
<keyword evidence="6 13" id="KW-0347">Helicase</keyword>
<dbReference type="InterPro" id="IPR048863">
    <property type="entry name" value="BRR2_plug"/>
</dbReference>
<dbReference type="InterPro" id="IPR003593">
    <property type="entry name" value="AAA+_ATPase"/>
</dbReference>
<feature type="compositionally biased region" description="Acidic residues" evidence="10">
    <location>
        <begin position="266"/>
        <end position="276"/>
    </location>
</feature>
<keyword evidence="8" id="KW-0539">Nucleus</keyword>
<dbReference type="SUPFAM" id="SSF46785">
    <property type="entry name" value="Winged helix' DNA-binding domain"/>
    <property type="match status" value="1"/>
</dbReference>
<dbReference type="Pfam" id="PF00271">
    <property type="entry name" value="Helicase_C"/>
    <property type="match status" value="1"/>
</dbReference>
<dbReference type="SMART" id="SM00382">
    <property type="entry name" value="AAA"/>
    <property type="match status" value="2"/>
</dbReference>
<dbReference type="Pfam" id="PF18149">
    <property type="entry name" value="Helicase_PWI"/>
    <property type="match status" value="1"/>
</dbReference>
<dbReference type="PROSITE" id="PS51192">
    <property type="entry name" value="HELICASE_ATP_BIND_1"/>
    <property type="match status" value="2"/>
</dbReference>
<dbReference type="FunFam" id="1.10.10.10:FF:000012">
    <property type="entry name" value="U5 small nuclear ribonucleoprotein helicase"/>
    <property type="match status" value="1"/>
</dbReference>
<dbReference type="eggNOG" id="KOG0951">
    <property type="taxonomic scope" value="Eukaryota"/>
</dbReference>
<dbReference type="KEGG" id="uma:UMAG_03738"/>
<dbReference type="Gene3D" id="2.60.40.150">
    <property type="entry name" value="C2 domain"/>
    <property type="match status" value="2"/>
</dbReference>
<protein>
    <recommendedName>
        <fullName evidence="2">RNA helicase</fullName>
        <ecNumber evidence="2">3.6.4.13</ecNumber>
    </recommendedName>
</protein>
<gene>
    <name evidence="13" type="ORF">UMAG_03738</name>
</gene>
<feature type="compositionally biased region" description="Acidic residues" evidence="10">
    <location>
        <begin position="2198"/>
        <end position="2221"/>
    </location>
</feature>
<dbReference type="OMA" id="MNPKEFN"/>
<dbReference type="PIRSF" id="PIRSF039073">
    <property type="entry name" value="BRR2"/>
    <property type="match status" value="1"/>
</dbReference>
<dbReference type="PANTHER" id="PTHR47961:SF4">
    <property type="entry name" value="ACTIVATING SIGNAL COINTEGRATOR 1 COMPLEX SUBUNIT 3"/>
    <property type="match status" value="1"/>
</dbReference>
<dbReference type="FunFam" id="1.10.10.10:FF:000024">
    <property type="entry name" value="U5 small nuclear ribonucleoprotein helicase"/>
    <property type="match status" value="1"/>
</dbReference>
<dbReference type="PANTHER" id="PTHR47961">
    <property type="entry name" value="DNA POLYMERASE THETA, PUTATIVE (AFU_ORTHOLOGUE AFUA_1G05260)-RELATED"/>
    <property type="match status" value="1"/>
</dbReference>
<feature type="compositionally biased region" description="Acidic residues" evidence="10">
    <location>
        <begin position="238"/>
        <end position="247"/>
    </location>
</feature>
<dbReference type="FunFam" id="2.60.40.150:FF:000004">
    <property type="entry name" value="RNA helicase, activating signal cointegrator 1"/>
    <property type="match status" value="1"/>
</dbReference>
<dbReference type="GeneID" id="23564109"/>
<evidence type="ECO:0000256" key="10">
    <source>
        <dbReference type="SAM" id="MobiDB-lite"/>
    </source>
</evidence>
<evidence type="ECO:0000256" key="1">
    <source>
        <dbReference type="ARBA" id="ARBA00004123"/>
    </source>
</evidence>
<dbReference type="InterPro" id="IPR001650">
    <property type="entry name" value="Helicase_C-like"/>
</dbReference>
<dbReference type="STRING" id="237631.A0A0D1C383"/>
<proteinExistence type="predicted"/>
<dbReference type="SMART" id="SM00973">
    <property type="entry name" value="Sec63"/>
    <property type="match status" value="2"/>
</dbReference>
<dbReference type="GO" id="GO:0016787">
    <property type="term" value="F:hydrolase activity"/>
    <property type="evidence" value="ECO:0007669"/>
    <property type="project" value="UniProtKB-KW"/>
</dbReference>
<feature type="region of interest" description="Disordered" evidence="10">
    <location>
        <begin position="53"/>
        <end position="87"/>
    </location>
</feature>
<evidence type="ECO:0000256" key="7">
    <source>
        <dbReference type="ARBA" id="ARBA00022840"/>
    </source>
</evidence>
<feature type="region of interest" description="Disordered" evidence="10">
    <location>
        <begin position="218"/>
        <end position="276"/>
    </location>
</feature>
<dbReference type="InterPro" id="IPR036388">
    <property type="entry name" value="WH-like_DNA-bd_sf"/>
</dbReference>
<dbReference type="FunFam" id="3.40.50.300:FF:000254">
    <property type="entry name" value="U5 small nuclear ribonucleoprotein helicase"/>
    <property type="match status" value="1"/>
</dbReference>
<keyword evidence="5" id="KW-0378">Hydrolase</keyword>
<dbReference type="SMART" id="SM00490">
    <property type="entry name" value="HELICc"/>
    <property type="match status" value="2"/>
</dbReference>
<evidence type="ECO:0000259" key="12">
    <source>
        <dbReference type="PROSITE" id="PS51194"/>
    </source>
</evidence>
<dbReference type="PROSITE" id="PS51194">
    <property type="entry name" value="HELICASE_CTER"/>
    <property type="match status" value="1"/>
</dbReference>
<evidence type="ECO:0000256" key="2">
    <source>
        <dbReference type="ARBA" id="ARBA00012552"/>
    </source>
</evidence>
<reference evidence="13 14" key="1">
    <citation type="journal article" date="2006" name="Nature">
        <title>Insights from the genome of the biotrophic fungal plant pathogen Ustilago maydis.</title>
        <authorList>
            <person name="Kamper J."/>
            <person name="Kahmann R."/>
            <person name="Bolker M."/>
            <person name="Ma L.J."/>
            <person name="Brefort T."/>
            <person name="Saville B.J."/>
            <person name="Banuett F."/>
            <person name="Kronstad J.W."/>
            <person name="Gold S.E."/>
            <person name="Muller O."/>
            <person name="Perlin M.H."/>
            <person name="Wosten H.A."/>
            <person name="de Vries R."/>
            <person name="Ruiz-Herrera J."/>
            <person name="Reynaga-Pena C.G."/>
            <person name="Snetselaar K."/>
            <person name="McCann M."/>
            <person name="Perez-Martin J."/>
            <person name="Feldbrugge M."/>
            <person name="Basse C.W."/>
            <person name="Steinberg G."/>
            <person name="Ibeas J.I."/>
            <person name="Holloman W."/>
            <person name="Guzman P."/>
            <person name="Farman M."/>
            <person name="Stajich J.E."/>
            <person name="Sentandreu R."/>
            <person name="Gonzalez-Prieto J.M."/>
            <person name="Kennell J.C."/>
            <person name="Molina L."/>
            <person name="Schirawski J."/>
            <person name="Mendoza-Mendoza A."/>
            <person name="Greilinger D."/>
            <person name="Munch K."/>
            <person name="Rossel N."/>
            <person name="Scherer M."/>
            <person name="Vranes M."/>
            <person name="Ladendorf O."/>
            <person name="Vincon V."/>
            <person name="Fuchs U."/>
            <person name="Sandrock B."/>
            <person name="Meng S."/>
            <person name="Ho E.C."/>
            <person name="Cahill M.J."/>
            <person name="Boyce K.J."/>
            <person name="Klose J."/>
            <person name="Klosterman S.J."/>
            <person name="Deelstra H.J."/>
            <person name="Ortiz-Castellanos L."/>
            <person name="Li W."/>
            <person name="Sanchez-Alonso P."/>
            <person name="Schreier P.H."/>
            <person name="Hauser-Hahn I."/>
            <person name="Vaupel M."/>
            <person name="Koopmann E."/>
            <person name="Friedrich G."/>
            <person name="Voss H."/>
            <person name="Schluter T."/>
            <person name="Margolis J."/>
            <person name="Platt D."/>
            <person name="Swimmer C."/>
            <person name="Gnirke A."/>
            <person name="Chen F."/>
            <person name="Vysotskaia V."/>
            <person name="Mannhaupt G."/>
            <person name="Guldener U."/>
            <person name="Munsterkotter M."/>
            <person name="Haase D."/>
            <person name="Oesterheld M."/>
            <person name="Mewes H.W."/>
            <person name="Mauceli E.W."/>
            <person name="DeCaprio D."/>
            <person name="Wade C.M."/>
            <person name="Butler J."/>
            <person name="Young S."/>
            <person name="Jaffe D.B."/>
            <person name="Calvo S."/>
            <person name="Nusbaum C."/>
            <person name="Galagan J."/>
            <person name="Birren B.W."/>
        </authorList>
    </citation>
    <scope>NUCLEOTIDE SEQUENCE [LARGE SCALE GENOMIC DNA]</scope>
    <source>
        <strain evidence="14">DSM 14603 / FGSC 9021 / UM521</strain>
    </source>
</reference>
<keyword evidence="14" id="KW-1185">Reference proteome</keyword>